<proteinExistence type="predicted"/>
<name>A0A6J5MV18_9CAUD</name>
<sequence>MDVNTLLKLNVNEHTEKKGNLTYLSWAWAWAEALKADPMAHFQVQMFDDKCWMDINGTYMVWVTVTLFNKPITCQLPVMDHRNKAIQHPDAFAVNTAIMRCMTKGLSLHGLGLYIYAGDDLPQMDTGLIDQVVEAIKGLHAKGDLAGMYGEWESISDNDVRLAVWEALKIDSKVRSAIKAYKSKLDEEKNG</sequence>
<accession>A0A6J5MV18</accession>
<protein>
    <submittedName>
        <fullName evidence="3">Single-strand annealing protein SAK3</fullName>
    </submittedName>
</protein>
<evidence type="ECO:0000313" key="2">
    <source>
        <dbReference type="EMBL" id="CAB4136239.1"/>
    </source>
</evidence>
<organism evidence="3">
    <name type="scientific">uncultured Caudovirales phage</name>
    <dbReference type="NCBI Taxonomy" id="2100421"/>
    <lineage>
        <taxon>Viruses</taxon>
        <taxon>Duplodnaviria</taxon>
        <taxon>Heunggongvirae</taxon>
        <taxon>Uroviricota</taxon>
        <taxon>Caudoviricetes</taxon>
        <taxon>Peduoviridae</taxon>
        <taxon>Maltschvirus</taxon>
        <taxon>Maltschvirus maltsch</taxon>
    </lineage>
</organism>
<evidence type="ECO:0000313" key="3">
    <source>
        <dbReference type="EMBL" id="CAB4150548.1"/>
    </source>
</evidence>
<reference evidence="3" key="1">
    <citation type="submission" date="2020-04" db="EMBL/GenBank/DDBJ databases">
        <authorList>
            <person name="Chiriac C."/>
            <person name="Salcher M."/>
            <person name="Ghai R."/>
            <person name="Kavagutti S V."/>
        </authorList>
    </citation>
    <scope>NUCLEOTIDE SEQUENCE</scope>
</reference>
<dbReference type="Pfam" id="PF06378">
    <property type="entry name" value="SSAP_Sak"/>
    <property type="match status" value="1"/>
</dbReference>
<dbReference type="EMBL" id="LR796538">
    <property type="protein sequence ID" value="CAB4150548.1"/>
    <property type="molecule type" value="Genomic_DNA"/>
</dbReference>
<dbReference type="InterPro" id="IPR009425">
    <property type="entry name" value="DSRM_SSAP"/>
</dbReference>
<gene>
    <name evidence="2" type="ORF">UFOVP294_34</name>
    <name evidence="3" type="ORF">UFOVP566_51</name>
</gene>
<dbReference type="EMBL" id="LR796311">
    <property type="protein sequence ID" value="CAB4136239.1"/>
    <property type="molecule type" value="Genomic_DNA"/>
</dbReference>
<feature type="domain" description="SSAP RNA binding" evidence="1">
    <location>
        <begin position="4"/>
        <end position="125"/>
    </location>
</feature>
<evidence type="ECO:0000259" key="1">
    <source>
        <dbReference type="Pfam" id="PF06378"/>
    </source>
</evidence>